<dbReference type="EMBL" id="AEWJ01000032">
    <property type="protein sequence ID" value="EGD59446.1"/>
    <property type="molecule type" value="Genomic_DNA"/>
</dbReference>
<gene>
    <name evidence="3" type="ORF">Y88_1478</name>
</gene>
<evidence type="ECO:0000313" key="4">
    <source>
        <dbReference type="Proteomes" id="UP000004728"/>
    </source>
</evidence>
<sequence>MAHDLSLIIAILGAGAGSRMGGGKPGIDLGGKPLGQWALDAAGALDGQVVFVCGPERAEFLDCIPTLVNPDPGRGMASSLVLAARHAQDLGAERLLLMLADMPFVSPETLRALVERTGRDEVTACRYPDGRLGPPACFDAGRIAPLLDLTGDMGARKLLNRPGFAQGLAVLDNELSDIDTPEDLTLARDQTLT</sequence>
<dbReference type="STRING" id="983920.Y88_1478"/>
<dbReference type="GO" id="GO:0016779">
    <property type="term" value="F:nucleotidyltransferase activity"/>
    <property type="evidence" value="ECO:0007669"/>
    <property type="project" value="UniProtKB-ARBA"/>
</dbReference>
<protein>
    <recommendedName>
        <fullName evidence="2">MobA-like NTP transferase domain-containing protein</fullName>
    </recommendedName>
</protein>
<keyword evidence="1" id="KW-0460">Magnesium</keyword>
<dbReference type="AlphaFoldDB" id="F1Z7D4"/>
<dbReference type="InParanoid" id="F1Z7D4"/>
<evidence type="ECO:0000259" key="2">
    <source>
        <dbReference type="Pfam" id="PF12804"/>
    </source>
</evidence>
<proteinExistence type="predicted"/>
<evidence type="ECO:0000256" key="1">
    <source>
        <dbReference type="ARBA" id="ARBA00022842"/>
    </source>
</evidence>
<dbReference type="PANTHER" id="PTHR43777:SF1">
    <property type="entry name" value="MOLYBDENUM COFACTOR CYTIDYLYLTRANSFERASE"/>
    <property type="match status" value="1"/>
</dbReference>
<dbReference type="SUPFAM" id="SSF53448">
    <property type="entry name" value="Nucleotide-diphospho-sugar transferases"/>
    <property type="match status" value="1"/>
</dbReference>
<dbReference type="PANTHER" id="PTHR43777">
    <property type="entry name" value="MOLYBDENUM COFACTOR CYTIDYLYLTRANSFERASE"/>
    <property type="match status" value="1"/>
</dbReference>
<dbReference type="CDD" id="cd04182">
    <property type="entry name" value="GT_2_like_f"/>
    <property type="match status" value="1"/>
</dbReference>
<feature type="domain" description="MobA-like NTP transferase" evidence="2">
    <location>
        <begin position="10"/>
        <end position="161"/>
    </location>
</feature>
<dbReference type="RefSeq" id="WP_008067580.1">
    <property type="nucleotide sequence ID" value="NZ_AQWK01000015.1"/>
</dbReference>
<organism evidence="3 4">
    <name type="scientific">Novosphingobium nitrogenifigens DSM 19370</name>
    <dbReference type="NCBI Taxonomy" id="983920"/>
    <lineage>
        <taxon>Bacteria</taxon>
        <taxon>Pseudomonadati</taxon>
        <taxon>Pseudomonadota</taxon>
        <taxon>Alphaproteobacteria</taxon>
        <taxon>Sphingomonadales</taxon>
        <taxon>Sphingomonadaceae</taxon>
        <taxon>Novosphingobium</taxon>
    </lineage>
</organism>
<dbReference type="HOGENOM" id="CLU_061980_1_1_5"/>
<dbReference type="Proteomes" id="UP000004728">
    <property type="component" value="Unassembled WGS sequence"/>
</dbReference>
<dbReference type="OrthoDB" id="9779263at2"/>
<dbReference type="eggNOG" id="COG2068">
    <property type="taxonomic scope" value="Bacteria"/>
</dbReference>
<dbReference type="InterPro" id="IPR025877">
    <property type="entry name" value="MobA-like_NTP_Trfase"/>
</dbReference>
<name>F1Z7D4_9SPHN</name>
<dbReference type="InterPro" id="IPR029044">
    <property type="entry name" value="Nucleotide-diphossugar_trans"/>
</dbReference>
<dbReference type="Gene3D" id="3.90.550.10">
    <property type="entry name" value="Spore Coat Polysaccharide Biosynthesis Protein SpsA, Chain A"/>
    <property type="match status" value="1"/>
</dbReference>
<keyword evidence="4" id="KW-1185">Reference proteome</keyword>
<reference evidence="3 4" key="1">
    <citation type="journal article" date="2012" name="J. Bacteriol.">
        <title>Draft Genome Sequence of Novosphingobium nitrogenifigens Y88T.</title>
        <authorList>
            <person name="Strabala T.J."/>
            <person name="Macdonald L."/>
            <person name="Liu V."/>
            <person name="Smit A.M."/>
        </authorList>
    </citation>
    <scope>NUCLEOTIDE SEQUENCE [LARGE SCALE GENOMIC DNA]</scope>
    <source>
        <strain evidence="3 4">DSM 19370</strain>
    </source>
</reference>
<dbReference type="Pfam" id="PF12804">
    <property type="entry name" value="NTP_transf_3"/>
    <property type="match status" value="1"/>
</dbReference>
<accession>F1Z7D4</accession>
<comment type="caution">
    <text evidence="3">The sequence shown here is derived from an EMBL/GenBank/DDBJ whole genome shotgun (WGS) entry which is preliminary data.</text>
</comment>
<evidence type="ECO:0000313" key="3">
    <source>
        <dbReference type="EMBL" id="EGD59446.1"/>
    </source>
</evidence>